<feature type="binding site" evidence="3">
    <location>
        <position position="224"/>
    </location>
    <ligand>
        <name>a divalent metal cation</name>
        <dbReference type="ChEBI" id="CHEBI:60240"/>
        <label>1</label>
    </ligand>
</feature>
<dbReference type="PANTHER" id="PTHR13799">
    <property type="entry name" value="NGG1 INTERACTING FACTOR 3"/>
    <property type="match status" value="1"/>
</dbReference>
<dbReference type="NCBIfam" id="TIGR00486">
    <property type="entry name" value="YbgI_SA1388"/>
    <property type="match status" value="1"/>
</dbReference>
<dbReference type="GO" id="GO:0046872">
    <property type="term" value="F:metal ion binding"/>
    <property type="evidence" value="ECO:0007669"/>
    <property type="project" value="UniProtKB-KW"/>
</dbReference>
<feature type="binding site" evidence="3">
    <location>
        <position position="66"/>
    </location>
    <ligand>
        <name>a divalent metal cation</name>
        <dbReference type="ChEBI" id="CHEBI:60240"/>
        <label>1</label>
    </ligand>
</feature>
<dbReference type="OrthoDB" id="85198at2157"/>
<evidence type="ECO:0000256" key="2">
    <source>
        <dbReference type="ARBA" id="ARBA00022723"/>
    </source>
</evidence>
<dbReference type="InterPro" id="IPR036069">
    <property type="entry name" value="DUF34/NIF3_sf"/>
</dbReference>
<proteinExistence type="inferred from homology"/>
<dbReference type="EMBL" id="LIUF01000002">
    <property type="protein sequence ID" value="KOX93714.1"/>
    <property type="molecule type" value="Genomic_DNA"/>
</dbReference>
<comment type="caution">
    <text evidence="4">The sequence shown here is derived from an EMBL/GenBank/DDBJ whole genome shotgun (WGS) entry which is preliminary data.</text>
</comment>
<feature type="binding site" evidence="3">
    <location>
        <position position="103"/>
    </location>
    <ligand>
        <name>a divalent metal cation</name>
        <dbReference type="ChEBI" id="CHEBI:60240"/>
        <label>1</label>
    </ligand>
</feature>
<keyword evidence="5" id="KW-1185">Reference proteome</keyword>
<sequence length="255" mass="26828">MNAGDIAARLDDRLDIEAYTDIDASPNGLQVGPATHPVEHVAFAVDAAVETIDRAAEAGADLLVTHHGIVWGGMERVTDTNYRRVAPLIDNDLALYVAHLPLDGHQSLGNAAGVADLLDLDTRAPFGAMGGEHIGQQGTLAEPQTVSELAESLEGNIDTGGQSVQVLDFGPSTVEDVAIVTGSGVDWLQEAVEADADVLVTGEGKQKAFHEAREQGIHVILAGHYATETFGVQSLQTVAEDWGLETTYIDCPTGL</sequence>
<comment type="similarity">
    <text evidence="1">Belongs to the GTP cyclohydrolase I type 2/NIF3 family.</text>
</comment>
<dbReference type="PATRIC" id="fig|1705562.3.peg.2521"/>
<dbReference type="Proteomes" id="UP000037729">
    <property type="component" value="Unassembled WGS sequence"/>
</dbReference>
<feature type="binding site" evidence="3">
    <location>
        <position position="228"/>
    </location>
    <ligand>
        <name>a divalent metal cation</name>
        <dbReference type="ChEBI" id="CHEBI:60240"/>
        <label>1</label>
    </ligand>
</feature>
<reference evidence="4 5" key="1">
    <citation type="submission" date="2015-08" db="EMBL/GenBank/DDBJ databases">
        <title>Genomes of Isolates from Cabo Rojo, PR.</title>
        <authorList>
            <person name="Sanchez-Nieves R.L."/>
            <person name="Montalvo-Rodriguez R."/>
        </authorList>
    </citation>
    <scope>NUCLEOTIDE SEQUENCE [LARGE SCALE GENOMIC DNA]</scope>
    <source>
        <strain evidence="4 5">SL3</strain>
    </source>
</reference>
<dbReference type="PANTHER" id="PTHR13799:SF14">
    <property type="entry name" value="GTP CYCLOHYDROLASE 1 TYPE 2 HOMOLOG"/>
    <property type="match status" value="1"/>
</dbReference>
<dbReference type="STRING" id="1705562.AMS69_07270"/>
<gene>
    <name evidence="4" type="ORF">AMS69_07270</name>
</gene>
<dbReference type="GO" id="GO:0005737">
    <property type="term" value="C:cytoplasm"/>
    <property type="evidence" value="ECO:0007669"/>
    <property type="project" value="TreeGrafter"/>
</dbReference>
<dbReference type="Pfam" id="PF01784">
    <property type="entry name" value="DUF34_NIF3"/>
    <property type="match status" value="1"/>
</dbReference>
<dbReference type="AlphaFoldDB" id="A0A0N0U9L3"/>
<dbReference type="FunFam" id="3.40.1390.30:FF:000001">
    <property type="entry name" value="GTP cyclohydrolase 1 type 2"/>
    <property type="match status" value="1"/>
</dbReference>
<evidence type="ECO:0000256" key="3">
    <source>
        <dbReference type="PIRSR" id="PIRSR602678-1"/>
    </source>
</evidence>
<evidence type="ECO:0008006" key="6">
    <source>
        <dbReference type="Google" id="ProtNLM"/>
    </source>
</evidence>
<evidence type="ECO:0000313" key="4">
    <source>
        <dbReference type="EMBL" id="KOX93714.1"/>
    </source>
</evidence>
<organism evidence="4 5">
    <name type="scientific">Haloarcula rubripromontorii</name>
    <dbReference type="NCBI Taxonomy" id="1705562"/>
    <lineage>
        <taxon>Archaea</taxon>
        <taxon>Methanobacteriati</taxon>
        <taxon>Methanobacteriota</taxon>
        <taxon>Stenosarchaea group</taxon>
        <taxon>Halobacteria</taxon>
        <taxon>Halobacteriales</taxon>
        <taxon>Haloarculaceae</taxon>
        <taxon>Haloarcula</taxon>
    </lineage>
</organism>
<dbReference type="SUPFAM" id="SSF102705">
    <property type="entry name" value="NIF3 (NGG1p interacting factor 3)-like"/>
    <property type="match status" value="1"/>
</dbReference>
<keyword evidence="2 3" id="KW-0479">Metal-binding</keyword>
<protein>
    <recommendedName>
        <fullName evidence="6">Nif3-like dinuclear metal center hexameric protein</fullName>
    </recommendedName>
</protein>
<dbReference type="RefSeq" id="WP_053967404.1">
    <property type="nucleotide sequence ID" value="NZ_JAWJXX010000016.1"/>
</dbReference>
<dbReference type="InterPro" id="IPR002678">
    <property type="entry name" value="DUF34/NIF3"/>
</dbReference>
<feature type="binding site" evidence="3">
    <location>
        <position position="67"/>
    </location>
    <ligand>
        <name>a divalent metal cation</name>
        <dbReference type="ChEBI" id="CHEBI:60240"/>
        <label>1</label>
    </ligand>
</feature>
<name>A0A0N0U9L3_9EURY</name>
<dbReference type="Gene3D" id="3.40.1390.30">
    <property type="entry name" value="NIF3 (NGG1p interacting factor 3)-like"/>
    <property type="match status" value="2"/>
</dbReference>
<accession>A0A0N0U9L3</accession>
<evidence type="ECO:0000256" key="1">
    <source>
        <dbReference type="ARBA" id="ARBA00006964"/>
    </source>
</evidence>
<evidence type="ECO:0000313" key="5">
    <source>
        <dbReference type="Proteomes" id="UP000037729"/>
    </source>
</evidence>